<keyword evidence="12" id="KW-0131">Cell cycle</keyword>
<dbReference type="InterPro" id="IPR027640">
    <property type="entry name" value="Kinesin-like_fam"/>
</dbReference>
<dbReference type="Pfam" id="PF22923">
    <property type="entry name" value="KIF2A-like_1st"/>
    <property type="match status" value="1"/>
</dbReference>
<dbReference type="PRINTS" id="PR00380">
    <property type="entry name" value="KINESINHEAVY"/>
</dbReference>
<feature type="binding site" evidence="14">
    <location>
        <begin position="248"/>
        <end position="255"/>
    </location>
    <ligand>
        <name>ATP</name>
        <dbReference type="ChEBI" id="CHEBI:30616"/>
    </ligand>
</feature>
<accession>B4JWK5</accession>
<dbReference type="GO" id="GO:0007019">
    <property type="term" value="P:microtubule depolymerization"/>
    <property type="evidence" value="ECO:0007669"/>
    <property type="project" value="TreeGrafter"/>
</dbReference>
<dbReference type="InterPro" id="IPR036961">
    <property type="entry name" value="Kinesin_motor_dom_sf"/>
</dbReference>
<dbReference type="SMART" id="SM00129">
    <property type="entry name" value="KISc"/>
    <property type="match status" value="1"/>
</dbReference>
<keyword evidence="9" id="KW-0175">Coiled coil</keyword>
<dbReference type="PROSITE" id="PS50067">
    <property type="entry name" value="KINESIN_MOTOR_2"/>
    <property type="match status" value="1"/>
</dbReference>
<dbReference type="InParanoid" id="B4JWK5"/>
<keyword evidence="3" id="KW-0132">Cell division</keyword>
<organism evidence="19">
    <name type="scientific">Drosophila grimshawi</name>
    <name type="common">Hawaiian fruit fly</name>
    <name type="synonym">Idiomyia grimshawi</name>
    <dbReference type="NCBI Taxonomy" id="7222"/>
    <lineage>
        <taxon>Eukaryota</taxon>
        <taxon>Metazoa</taxon>
        <taxon>Ecdysozoa</taxon>
        <taxon>Arthropoda</taxon>
        <taxon>Hexapoda</taxon>
        <taxon>Insecta</taxon>
        <taxon>Pterygota</taxon>
        <taxon>Neoptera</taxon>
        <taxon>Endopterygota</taxon>
        <taxon>Diptera</taxon>
        <taxon>Brachycera</taxon>
        <taxon>Muscomorpha</taxon>
        <taxon>Ephydroidea</taxon>
        <taxon>Drosophilidae</taxon>
        <taxon>Drosophila</taxon>
        <taxon>Hawaiian Drosophila</taxon>
    </lineage>
</organism>
<keyword evidence="19" id="KW-1185">Reference proteome</keyword>
<evidence type="ECO:0000259" key="17">
    <source>
        <dbReference type="PROSITE" id="PS50067"/>
    </source>
</evidence>
<dbReference type="SMR" id="B4JWK5"/>
<keyword evidence="6" id="KW-0498">Mitosis</keyword>
<evidence type="ECO:0000256" key="5">
    <source>
        <dbReference type="ARBA" id="ARBA00022741"/>
    </source>
</evidence>
<dbReference type="FunCoup" id="B4JWK5">
    <property type="interactions" value="33"/>
</dbReference>
<evidence type="ECO:0000313" key="19">
    <source>
        <dbReference type="Proteomes" id="UP000001070"/>
    </source>
</evidence>
<evidence type="ECO:0000256" key="12">
    <source>
        <dbReference type="ARBA" id="ARBA00023306"/>
    </source>
</evidence>
<dbReference type="STRING" id="7222.B4JWK5"/>
<dbReference type="AlphaFoldDB" id="B4JWK5"/>
<dbReference type="Pfam" id="PF00225">
    <property type="entry name" value="Kinesin"/>
    <property type="match status" value="1"/>
</dbReference>
<dbReference type="HOGENOM" id="CLU_001485_19_1_1"/>
<dbReference type="SUPFAM" id="SSF52540">
    <property type="entry name" value="P-loop containing nucleoside triphosphate hydrolases"/>
    <property type="match status" value="1"/>
</dbReference>
<proteinExistence type="inferred from homology"/>
<feature type="domain" description="Kinesin motor" evidence="17">
    <location>
        <begin position="158"/>
        <end position="490"/>
    </location>
</feature>
<dbReference type="GO" id="GO:0005524">
    <property type="term" value="F:ATP binding"/>
    <property type="evidence" value="ECO:0007669"/>
    <property type="project" value="UniProtKB-UniRule"/>
</dbReference>
<dbReference type="InterPro" id="IPR019821">
    <property type="entry name" value="Kinesin_motor_CS"/>
</dbReference>
<evidence type="ECO:0000256" key="7">
    <source>
        <dbReference type="ARBA" id="ARBA00022829"/>
    </source>
</evidence>
<evidence type="ECO:0000256" key="8">
    <source>
        <dbReference type="ARBA" id="ARBA00022840"/>
    </source>
</evidence>
<keyword evidence="2" id="KW-0963">Cytoplasm</keyword>
<name>B4JWK5_DROGR</name>
<dbReference type="Gene3D" id="3.40.850.10">
    <property type="entry name" value="Kinesin motor domain"/>
    <property type="match status" value="1"/>
</dbReference>
<dbReference type="PhylomeDB" id="B4JWK5"/>
<reference evidence="18 19" key="1">
    <citation type="journal article" date="2007" name="Nature">
        <title>Evolution of genes and genomes on the Drosophila phylogeny.</title>
        <authorList>
            <consortium name="Drosophila 12 Genomes Consortium"/>
            <person name="Clark A.G."/>
            <person name="Eisen M.B."/>
            <person name="Smith D.R."/>
            <person name="Bergman C.M."/>
            <person name="Oliver B."/>
            <person name="Markow T.A."/>
            <person name="Kaufman T.C."/>
            <person name="Kellis M."/>
            <person name="Gelbart W."/>
            <person name="Iyer V.N."/>
            <person name="Pollard D.A."/>
            <person name="Sackton T.B."/>
            <person name="Larracuente A.M."/>
            <person name="Singh N.D."/>
            <person name="Abad J.P."/>
            <person name="Abt D.N."/>
            <person name="Adryan B."/>
            <person name="Aguade M."/>
            <person name="Akashi H."/>
            <person name="Anderson W.W."/>
            <person name="Aquadro C.F."/>
            <person name="Ardell D.H."/>
            <person name="Arguello R."/>
            <person name="Artieri C.G."/>
            <person name="Barbash D.A."/>
            <person name="Barker D."/>
            <person name="Barsanti P."/>
            <person name="Batterham P."/>
            <person name="Batzoglou S."/>
            <person name="Begun D."/>
            <person name="Bhutkar A."/>
            <person name="Blanco E."/>
            <person name="Bosak S.A."/>
            <person name="Bradley R.K."/>
            <person name="Brand A.D."/>
            <person name="Brent M.R."/>
            <person name="Brooks A.N."/>
            <person name="Brown R.H."/>
            <person name="Butlin R.K."/>
            <person name="Caggese C."/>
            <person name="Calvi B.R."/>
            <person name="Bernardo de Carvalho A."/>
            <person name="Caspi A."/>
            <person name="Castrezana S."/>
            <person name="Celniker S.E."/>
            <person name="Chang J.L."/>
            <person name="Chapple C."/>
            <person name="Chatterji S."/>
            <person name="Chinwalla A."/>
            <person name="Civetta A."/>
            <person name="Clifton S.W."/>
            <person name="Comeron J.M."/>
            <person name="Costello J.C."/>
            <person name="Coyne J.A."/>
            <person name="Daub J."/>
            <person name="David R.G."/>
            <person name="Delcher A.L."/>
            <person name="Delehaunty K."/>
            <person name="Do C.B."/>
            <person name="Ebling H."/>
            <person name="Edwards K."/>
            <person name="Eickbush T."/>
            <person name="Evans J.D."/>
            <person name="Filipski A."/>
            <person name="Findeiss S."/>
            <person name="Freyhult E."/>
            <person name="Fulton L."/>
            <person name="Fulton R."/>
            <person name="Garcia A.C."/>
            <person name="Gardiner A."/>
            <person name="Garfield D.A."/>
            <person name="Garvin B.E."/>
            <person name="Gibson G."/>
            <person name="Gilbert D."/>
            <person name="Gnerre S."/>
            <person name="Godfrey J."/>
            <person name="Good R."/>
            <person name="Gotea V."/>
            <person name="Gravely B."/>
            <person name="Greenberg A.J."/>
            <person name="Griffiths-Jones S."/>
            <person name="Gross S."/>
            <person name="Guigo R."/>
            <person name="Gustafson E.A."/>
            <person name="Haerty W."/>
            <person name="Hahn M.W."/>
            <person name="Halligan D.L."/>
            <person name="Halpern A.L."/>
            <person name="Halter G.M."/>
            <person name="Han M.V."/>
            <person name="Heger A."/>
            <person name="Hillier L."/>
            <person name="Hinrichs A.S."/>
            <person name="Holmes I."/>
            <person name="Hoskins R.A."/>
            <person name="Hubisz M.J."/>
            <person name="Hultmark D."/>
            <person name="Huntley M.A."/>
            <person name="Jaffe D.B."/>
            <person name="Jagadeeshan S."/>
            <person name="Jeck W.R."/>
            <person name="Johnson J."/>
            <person name="Jones C.D."/>
            <person name="Jordan W.C."/>
            <person name="Karpen G.H."/>
            <person name="Kataoka E."/>
            <person name="Keightley P.D."/>
            <person name="Kheradpour P."/>
            <person name="Kirkness E.F."/>
            <person name="Koerich L.B."/>
            <person name="Kristiansen K."/>
            <person name="Kudrna D."/>
            <person name="Kulathinal R.J."/>
            <person name="Kumar S."/>
            <person name="Kwok R."/>
            <person name="Lander E."/>
            <person name="Langley C.H."/>
            <person name="Lapoint R."/>
            <person name="Lazzaro B.P."/>
            <person name="Lee S.J."/>
            <person name="Levesque L."/>
            <person name="Li R."/>
            <person name="Lin C.F."/>
            <person name="Lin M.F."/>
            <person name="Lindblad-Toh K."/>
            <person name="Llopart A."/>
            <person name="Long M."/>
            <person name="Low L."/>
            <person name="Lozovsky E."/>
            <person name="Lu J."/>
            <person name="Luo M."/>
            <person name="Machado C.A."/>
            <person name="Makalowski W."/>
            <person name="Marzo M."/>
            <person name="Matsuda M."/>
            <person name="Matzkin L."/>
            <person name="McAllister B."/>
            <person name="McBride C.S."/>
            <person name="McKernan B."/>
            <person name="McKernan K."/>
            <person name="Mendez-Lago M."/>
            <person name="Minx P."/>
            <person name="Mollenhauer M.U."/>
            <person name="Montooth K."/>
            <person name="Mount S.M."/>
            <person name="Mu X."/>
            <person name="Myers E."/>
            <person name="Negre B."/>
            <person name="Newfeld S."/>
            <person name="Nielsen R."/>
            <person name="Noor M.A."/>
            <person name="O'Grady P."/>
            <person name="Pachter L."/>
            <person name="Papaceit M."/>
            <person name="Parisi M.J."/>
            <person name="Parisi M."/>
            <person name="Parts L."/>
            <person name="Pedersen J.S."/>
            <person name="Pesole G."/>
            <person name="Phillippy A.M."/>
            <person name="Ponting C.P."/>
            <person name="Pop M."/>
            <person name="Porcelli D."/>
            <person name="Powell J.R."/>
            <person name="Prohaska S."/>
            <person name="Pruitt K."/>
            <person name="Puig M."/>
            <person name="Quesneville H."/>
            <person name="Ram K.R."/>
            <person name="Rand D."/>
            <person name="Rasmussen M.D."/>
            <person name="Reed L.K."/>
            <person name="Reenan R."/>
            <person name="Reily A."/>
            <person name="Remington K.A."/>
            <person name="Rieger T.T."/>
            <person name="Ritchie M.G."/>
            <person name="Robin C."/>
            <person name="Rogers Y.H."/>
            <person name="Rohde C."/>
            <person name="Rozas J."/>
            <person name="Rubenfield M.J."/>
            <person name="Ruiz A."/>
            <person name="Russo S."/>
            <person name="Salzberg S.L."/>
            <person name="Sanchez-Gracia A."/>
            <person name="Saranga D.J."/>
            <person name="Sato H."/>
            <person name="Schaeffer S.W."/>
            <person name="Schatz M.C."/>
            <person name="Schlenke T."/>
            <person name="Schwartz R."/>
            <person name="Segarra C."/>
            <person name="Singh R.S."/>
            <person name="Sirot L."/>
            <person name="Sirota M."/>
            <person name="Sisneros N.B."/>
            <person name="Smith C.D."/>
            <person name="Smith T.F."/>
            <person name="Spieth J."/>
            <person name="Stage D.E."/>
            <person name="Stark A."/>
            <person name="Stephan W."/>
            <person name="Strausberg R.L."/>
            <person name="Strempel S."/>
            <person name="Sturgill D."/>
            <person name="Sutton G."/>
            <person name="Sutton G.G."/>
            <person name="Tao W."/>
            <person name="Teichmann S."/>
            <person name="Tobari Y.N."/>
            <person name="Tomimura Y."/>
            <person name="Tsolas J.M."/>
            <person name="Valente V.L."/>
            <person name="Venter E."/>
            <person name="Venter J.C."/>
            <person name="Vicario S."/>
            <person name="Vieira F.G."/>
            <person name="Vilella A.J."/>
            <person name="Villasante A."/>
            <person name="Walenz B."/>
            <person name="Wang J."/>
            <person name="Wasserman M."/>
            <person name="Watts T."/>
            <person name="Wilson D."/>
            <person name="Wilson R.K."/>
            <person name="Wing R.A."/>
            <person name="Wolfner M.F."/>
            <person name="Wong A."/>
            <person name="Wong G.K."/>
            <person name="Wu C.I."/>
            <person name="Wu G."/>
            <person name="Yamamoto D."/>
            <person name="Yang H.P."/>
            <person name="Yang S.P."/>
            <person name="Yorke J.A."/>
            <person name="Yoshida K."/>
            <person name="Zdobnov E."/>
            <person name="Zhang P."/>
            <person name="Zhang Y."/>
            <person name="Zimin A.V."/>
            <person name="Baldwin J."/>
            <person name="Abdouelleil A."/>
            <person name="Abdulkadir J."/>
            <person name="Abebe A."/>
            <person name="Abera B."/>
            <person name="Abreu J."/>
            <person name="Acer S.C."/>
            <person name="Aftuck L."/>
            <person name="Alexander A."/>
            <person name="An P."/>
            <person name="Anderson E."/>
            <person name="Anderson S."/>
            <person name="Arachi H."/>
            <person name="Azer M."/>
            <person name="Bachantsang P."/>
            <person name="Barry A."/>
            <person name="Bayul T."/>
            <person name="Berlin A."/>
            <person name="Bessette D."/>
            <person name="Bloom T."/>
            <person name="Blye J."/>
            <person name="Boguslavskiy L."/>
            <person name="Bonnet C."/>
            <person name="Boukhgalter B."/>
            <person name="Bourzgui I."/>
            <person name="Brown A."/>
            <person name="Cahill P."/>
            <person name="Channer S."/>
            <person name="Cheshatsang Y."/>
            <person name="Chuda L."/>
            <person name="Citroen M."/>
            <person name="Collymore A."/>
            <person name="Cooke P."/>
            <person name="Costello M."/>
            <person name="D'Aco K."/>
            <person name="Daza R."/>
            <person name="De Haan G."/>
            <person name="DeGray S."/>
            <person name="DeMaso C."/>
            <person name="Dhargay N."/>
            <person name="Dooley K."/>
            <person name="Dooley E."/>
            <person name="Doricent M."/>
            <person name="Dorje P."/>
            <person name="Dorjee K."/>
            <person name="Dupes A."/>
            <person name="Elong R."/>
            <person name="Falk J."/>
            <person name="Farina A."/>
            <person name="Faro S."/>
            <person name="Ferguson D."/>
            <person name="Fisher S."/>
            <person name="Foley C.D."/>
            <person name="Franke A."/>
            <person name="Friedrich D."/>
            <person name="Gadbois L."/>
            <person name="Gearin G."/>
            <person name="Gearin C.R."/>
            <person name="Giannoukos G."/>
            <person name="Goode T."/>
            <person name="Graham J."/>
            <person name="Grandbois E."/>
            <person name="Grewal S."/>
            <person name="Gyaltsen K."/>
            <person name="Hafez N."/>
            <person name="Hagos B."/>
            <person name="Hall J."/>
            <person name="Henson C."/>
            <person name="Hollinger A."/>
            <person name="Honan T."/>
            <person name="Huard M.D."/>
            <person name="Hughes L."/>
            <person name="Hurhula B."/>
            <person name="Husby M.E."/>
            <person name="Kamat A."/>
            <person name="Kanga B."/>
            <person name="Kashin S."/>
            <person name="Khazanovich D."/>
            <person name="Kisner P."/>
            <person name="Lance K."/>
            <person name="Lara M."/>
            <person name="Lee W."/>
            <person name="Lennon N."/>
            <person name="Letendre F."/>
            <person name="LeVine R."/>
            <person name="Lipovsky A."/>
            <person name="Liu X."/>
            <person name="Liu J."/>
            <person name="Liu S."/>
            <person name="Lokyitsang T."/>
            <person name="Lokyitsang Y."/>
            <person name="Lubonja R."/>
            <person name="Lui A."/>
            <person name="MacDonald P."/>
            <person name="Magnisalis V."/>
            <person name="Maru K."/>
            <person name="Matthews C."/>
            <person name="McCusker W."/>
            <person name="McDonough S."/>
            <person name="Mehta T."/>
            <person name="Meldrim J."/>
            <person name="Meneus L."/>
            <person name="Mihai O."/>
            <person name="Mihalev A."/>
            <person name="Mihova T."/>
            <person name="Mittelman R."/>
            <person name="Mlenga V."/>
            <person name="Montmayeur A."/>
            <person name="Mulrain L."/>
            <person name="Navidi A."/>
            <person name="Naylor J."/>
            <person name="Negash T."/>
            <person name="Nguyen T."/>
            <person name="Nguyen N."/>
            <person name="Nicol R."/>
            <person name="Norbu C."/>
            <person name="Norbu N."/>
            <person name="Novod N."/>
            <person name="O'Neill B."/>
            <person name="Osman S."/>
            <person name="Markiewicz E."/>
            <person name="Oyono O.L."/>
            <person name="Patti C."/>
            <person name="Phunkhang P."/>
            <person name="Pierre F."/>
            <person name="Priest M."/>
            <person name="Raghuraman S."/>
            <person name="Rege F."/>
            <person name="Reyes R."/>
            <person name="Rise C."/>
            <person name="Rogov P."/>
            <person name="Ross K."/>
            <person name="Ryan E."/>
            <person name="Settipalli S."/>
            <person name="Shea T."/>
            <person name="Sherpa N."/>
            <person name="Shi L."/>
            <person name="Shih D."/>
            <person name="Sparrow T."/>
            <person name="Spaulding J."/>
            <person name="Stalker J."/>
            <person name="Stange-Thomann N."/>
            <person name="Stavropoulos S."/>
            <person name="Stone C."/>
            <person name="Strader C."/>
            <person name="Tesfaye S."/>
            <person name="Thomson T."/>
            <person name="Thoulutsang Y."/>
            <person name="Thoulutsang D."/>
            <person name="Topham K."/>
            <person name="Topping I."/>
            <person name="Tsamla T."/>
            <person name="Vassiliev H."/>
            <person name="Vo A."/>
            <person name="Wangchuk T."/>
            <person name="Wangdi T."/>
            <person name="Weiand M."/>
            <person name="Wilkinson J."/>
            <person name="Wilson A."/>
            <person name="Yadav S."/>
            <person name="Young G."/>
            <person name="Yu Q."/>
            <person name="Zembek L."/>
            <person name="Zhong D."/>
            <person name="Zimmer A."/>
            <person name="Zwirko Z."/>
            <person name="Jaffe D.B."/>
            <person name="Alvarez P."/>
            <person name="Brockman W."/>
            <person name="Butler J."/>
            <person name="Chin C."/>
            <person name="Gnerre S."/>
            <person name="Grabherr M."/>
            <person name="Kleber M."/>
            <person name="Mauceli E."/>
            <person name="MacCallum I."/>
        </authorList>
    </citation>
    <scope>NUCLEOTIDE SEQUENCE [LARGE SCALE GENOMIC DNA]</scope>
    <source>
        <strain evidence="19">Tucson 15287-2541.00</strain>
    </source>
</reference>
<evidence type="ECO:0000313" key="18">
    <source>
        <dbReference type="EMBL" id="EDV98343.1"/>
    </source>
</evidence>
<dbReference type="PANTHER" id="PTHR47971">
    <property type="entry name" value="KINESIN-RELATED PROTEIN 6"/>
    <property type="match status" value="1"/>
</dbReference>
<keyword evidence="7" id="KW-0159">Chromosome partition</keyword>
<evidence type="ECO:0000256" key="2">
    <source>
        <dbReference type="ARBA" id="ARBA00022490"/>
    </source>
</evidence>
<gene>
    <name evidence="18" type="primary">Dgri\GH22721</name>
    <name evidence="18" type="ORF">Dgri_GH22721</name>
</gene>
<dbReference type="GO" id="GO:0003777">
    <property type="term" value="F:microtubule motor activity"/>
    <property type="evidence" value="ECO:0007669"/>
    <property type="project" value="InterPro"/>
</dbReference>
<comment type="similarity">
    <text evidence="13">Belongs to the TRAFAC class myosin-kinesin ATPase superfamily. Kinesin family. KIN-13 subfamily.</text>
</comment>
<dbReference type="InterPro" id="IPR027417">
    <property type="entry name" value="P-loop_NTPase"/>
</dbReference>
<dbReference type="KEGG" id="dgr:6569169"/>
<keyword evidence="4 15" id="KW-0493">Microtubule</keyword>
<evidence type="ECO:0000256" key="3">
    <source>
        <dbReference type="ARBA" id="ARBA00022618"/>
    </source>
</evidence>
<dbReference type="FunFam" id="3.40.850.10:FF:000012">
    <property type="entry name" value="Kinesin-like protein"/>
    <property type="match status" value="1"/>
</dbReference>
<evidence type="ECO:0000256" key="6">
    <source>
        <dbReference type="ARBA" id="ARBA00022776"/>
    </source>
</evidence>
<evidence type="ECO:0000256" key="1">
    <source>
        <dbReference type="ARBA" id="ARBA00004647"/>
    </source>
</evidence>
<keyword evidence="8 14" id="KW-0067">ATP-binding</keyword>
<evidence type="ECO:0000256" key="15">
    <source>
        <dbReference type="RuleBase" id="RU000394"/>
    </source>
</evidence>
<comment type="subcellular location">
    <subcellularLocation>
        <location evidence="1">Cytoplasm</location>
        <location evidence="1">Cytoskeleton</location>
        <location evidence="1">Spindle pole</location>
    </subcellularLocation>
</comment>
<dbReference type="GO" id="GO:0007018">
    <property type="term" value="P:microtubule-based movement"/>
    <property type="evidence" value="ECO:0007669"/>
    <property type="project" value="InterPro"/>
</dbReference>
<dbReference type="InterPro" id="IPR054473">
    <property type="entry name" value="KIF2A-like_N"/>
</dbReference>
<dbReference type="GO" id="GO:0000922">
    <property type="term" value="C:spindle pole"/>
    <property type="evidence" value="ECO:0007669"/>
    <property type="project" value="UniProtKB-SubCell"/>
</dbReference>
<evidence type="ECO:0000256" key="4">
    <source>
        <dbReference type="ARBA" id="ARBA00022701"/>
    </source>
</evidence>
<dbReference type="GO" id="GO:0005828">
    <property type="term" value="C:kinetochore microtubule"/>
    <property type="evidence" value="ECO:0007669"/>
    <property type="project" value="UniProtKB-ARBA"/>
</dbReference>
<evidence type="ECO:0000256" key="11">
    <source>
        <dbReference type="ARBA" id="ARBA00023212"/>
    </source>
</evidence>
<dbReference type="EMBL" id="CH916375">
    <property type="protein sequence ID" value="EDV98343.1"/>
    <property type="molecule type" value="Genomic_DNA"/>
</dbReference>
<sequence>MNILSINQHVYIRRSDGRIHEGVIVKLDSSRNNIVTVEWQEGQAIRGKELPLISIVKQNPQIFKATANGANIGVVPPSVVVTATPRNNVVLMKIERMRLERERRSKRNNETRMLRQLYVDEDLDNTNWEFARMLRLYRLQTEFPPVGNAPRSTLKKNQIVVCVRKRPINSKEINQHELDVVSVPNRELLLVHAPRKHLDLTKFLEHHSFRFDHTFDEQSSNAQVYERTVRPLVHHIFDGGMATCFAYGQTGSGKTHTMEGEFTDKKQNSRDGIYALAAAEVFEHLQQPSYSHFELRVSCSFFELYGPRVYDLLGLGKPQLRVLEDGKQRVQVVNLIEEKVANTDEVLHLLELGNSVRTSGQTSANAKSSRSHAVFQIVLRSGDKVHGKISLIDLAGNERGVDNCCISRESRFEGSEINKSLLALKECIRALGRQSAHLPFRSSKLTQVLRDSFIGGKKVRTCMIAMISPGSHSVENTLNTLRYADRVKELTTQPFANSSTQSADPVLEQNRSLSDINSTSN</sequence>
<keyword evidence="11" id="KW-0206">Cytoskeleton</keyword>
<evidence type="ECO:0000256" key="16">
    <source>
        <dbReference type="SAM" id="MobiDB-lite"/>
    </source>
</evidence>
<dbReference type="GO" id="GO:0008017">
    <property type="term" value="F:microtubule binding"/>
    <property type="evidence" value="ECO:0007669"/>
    <property type="project" value="InterPro"/>
</dbReference>
<evidence type="ECO:0000256" key="10">
    <source>
        <dbReference type="ARBA" id="ARBA00023175"/>
    </source>
</evidence>
<evidence type="ECO:0000256" key="9">
    <source>
        <dbReference type="ARBA" id="ARBA00023054"/>
    </source>
</evidence>
<dbReference type="CDD" id="cd01367">
    <property type="entry name" value="KISc_KIF2_like"/>
    <property type="match status" value="1"/>
</dbReference>
<dbReference type="GO" id="GO:0007059">
    <property type="term" value="P:chromosome segregation"/>
    <property type="evidence" value="ECO:0007669"/>
    <property type="project" value="UniProtKB-KW"/>
</dbReference>
<dbReference type="InterPro" id="IPR001752">
    <property type="entry name" value="Kinesin_motor_dom"/>
</dbReference>
<keyword evidence="5 14" id="KW-0547">Nucleotide-binding</keyword>
<feature type="region of interest" description="Disordered" evidence="16">
    <location>
        <begin position="494"/>
        <end position="521"/>
    </location>
</feature>
<dbReference type="OMA" id="NWDTARM"/>
<dbReference type="PROSITE" id="PS00411">
    <property type="entry name" value="KINESIN_MOTOR_1"/>
    <property type="match status" value="1"/>
</dbReference>
<evidence type="ECO:0000256" key="14">
    <source>
        <dbReference type="PROSITE-ProRule" id="PRU00283"/>
    </source>
</evidence>
<protein>
    <recommendedName>
        <fullName evidence="15">Kinesin-like protein</fullName>
    </recommendedName>
</protein>
<dbReference type="Proteomes" id="UP000001070">
    <property type="component" value="Unassembled WGS sequence"/>
</dbReference>
<dbReference type="eggNOG" id="KOG0246">
    <property type="taxonomic scope" value="Eukaryota"/>
</dbReference>
<evidence type="ECO:0000256" key="13">
    <source>
        <dbReference type="ARBA" id="ARBA00061030"/>
    </source>
</evidence>
<dbReference type="GO" id="GO:0051301">
    <property type="term" value="P:cell division"/>
    <property type="evidence" value="ECO:0007669"/>
    <property type="project" value="UniProtKB-KW"/>
</dbReference>
<dbReference type="PANTHER" id="PTHR47971:SF8">
    <property type="entry name" value="KINESIN-LIKE PROTEIN"/>
    <property type="match status" value="1"/>
</dbReference>
<keyword evidence="10 14" id="KW-0505">Motor protein</keyword>
<dbReference type="OrthoDB" id="3176171at2759"/>